<dbReference type="Proteomes" id="UP000481033">
    <property type="component" value="Unassembled WGS sequence"/>
</dbReference>
<evidence type="ECO:0000256" key="2">
    <source>
        <dbReference type="ARBA" id="ARBA00022670"/>
    </source>
</evidence>
<gene>
    <name evidence="7" type="ORF">DXZ20_21305</name>
</gene>
<dbReference type="InterPro" id="IPR001563">
    <property type="entry name" value="Peptidase_S10"/>
</dbReference>
<comment type="caution">
    <text evidence="7">The sequence shown here is derived from an EMBL/GenBank/DDBJ whole genome shotgun (WGS) entry which is preliminary data.</text>
</comment>
<sequence>MIEVGERAESSPAIALNLSITMSTQDHAAPDPKTTPEAGKSPEKKEKKRQLLGIEPVEKQHELTLPDKTLEYTTHAGSIPLKDEFGETEAEIFFTAYTLTKASVPRPLIFVFNGGPGSSSVWLHLGAIGPQHVVMTPDGFQPPPPYRLQANASTWLDRADLVFIDPVGTGFSRAIDKDKDKKFWSFQGDIHSVGEFIRLYLTRYQRWTSPLYLAGESYGTTRAAGLASHLIDLGISFNGIVLISNAMDLRPVFFGRSDDLPFSLFVPTYTAAAWYHKKLAPELQQRSLTDILAEVETWSERELTLALMQGDRLSESERQTIATTLAHYIGVDVDFVLGSNLRIDISRFCKELLRTEKRSIGRFDVRYTGIEALAVTERPDFDPAVYAIQPPFTTTFNDYVRRNLGIETDLNYEVISWAVNKAWQWENGELPTTAAALREAIAKNPFMKVFVAQGYYDLATPHLATDYTLAHMNLDPTLRDNIQVKCYEAGHMFYLDESCLAAFKADVDRFLAASWVQSEGSL</sequence>
<dbReference type="GO" id="GO:0004185">
    <property type="term" value="F:serine-type carboxypeptidase activity"/>
    <property type="evidence" value="ECO:0007669"/>
    <property type="project" value="InterPro"/>
</dbReference>
<feature type="region of interest" description="Disordered" evidence="6">
    <location>
        <begin position="1"/>
        <end position="57"/>
    </location>
</feature>
<evidence type="ECO:0000256" key="4">
    <source>
        <dbReference type="ARBA" id="ARBA00022801"/>
    </source>
</evidence>
<dbReference type="AlphaFoldDB" id="A0A6M0RPG8"/>
<evidence type="ECO:0000313" key="7">
    <source>
        <dbReference type="EMBL" id="NEZ58137.1"/>
    </source>
</evidence>
<proteinExistence type="predicted"/>
<keyword evidence="5" id="KW-0325">Glycoprotein</keyword>
<evidence type="ECO:0000256" key="5">
    <source>
        <dbReference type="ARBA" id="ARBA00023180"/>
    </source>
</evidence>
<dbReference type="Gene3D" id="3.40.50.1820">
    <property type="entry name" value="alpha/beta hydrolase"/>
    <property type="match status" value="1"/>
</dbReference>
<evidence type="ECO:0000256" key="3">
    <source>
        <dbReference type="ARBA" id="ARBA00022729"/>
    </source>
</evidence>
<evidence type="ECO:0000256" key="6">
    <source>
        <dbReference type="SAM" id="MobiDB-lite"/>
    </source>
</evidence>
<reference evidence="7 8" key="1">
    <citation type="journal article" date="2020" name="Microb. Ecol.">
        <title>Ecogenomics of the Marine Benthic Filamentous Cyanobacterium Adonisia.</title>
        <authorList>
            <person name="Walter J.M."/>
            <person name="Coutinho F.H."/>
            <person name="Leomil L."/>
            <person name="Hargreaves P.I."/>
            <person name="Campeao M.E."/>
            <person name="Vieira V.V."/>
            <person name="Silva B.S."/>
            <person name="Fistarol G.O."/>
            <person name="Salomon P.S."/>
            <person name="Sawabe T."/>
            <person name="Mino S."/>
            <person name="Hosokawa M."/>
            <person name="Miyashita H."/>
            <person name="Maruyama F."/>
            <person name="van Verk M.C."/>
            <person name="Dutilh B.E."/>
            <person name="Thompson C.C."/>
            <person name="Thompson F.L."/>
        </authorList>
    </citation>
    <scope>NUCLEOTIDE SEQUENCE [LARGE SCALE GENOMIC DNA]</scope>
    <source>
        <strain evidence="7 8">CCMR0081</strain>
    </source>
</reference>
<keyword evidence="4" id="KW-0378">Hydrolase</keyword>
<dbReference type="SUPFAM" id="SSF53474">
    <property type="entry name" value="alpha/beta-Hydrolases"/>
    <property type="match status" value="1"/>
</dbReference>
<keyword evidence="3" id="KW-0732">Signal</keyword>
<dbReference type="RefSeq" id="WP_163700470.1">
    <property type="nucleotide sequence ID" value="NZ_QXHD01000004.1"/>
</dbReference>
<dbReference type="PANTHER" id="PTHR11802:SF3">
    <property type="entry name" value="RETINOID-INDUCIBLE SERINE CARBOXYPEPTIDASE"/>
    <property type="match status" value="1"/>
</dbReference>
<dbReference type="Pfam" id="PF00450">
    <property type="entry name" value="Peptidase_S10"/>
    <property type="match status" value="1"/>
</dbReference>
<dbReference type="GO" id="GO:0006508">
    <property type="term" value="P:proteolysis"/>
    <property type="evidence" value="ECO:0007669"/>
    <property type="project" value="UniProtKB-KW"/>
</dbReference>
<dbReference type="PANTHER" id="PTHR11802">
    <property type="entry name" value="SERINE PROTEASE FAMILY S10 SERINE CARBOXYPEPTIDASE"/>
    <property type="match status" value="1"/>
</dbReference>
<evidence type="ECO:0000256" key="1">
    <source>
        <dbReference type="ARBA" id="ARBA00022645"/>
    </source>
</evidence>
<protein>
    <submittedName>
        <fullName evidence="7">Peptidase S10</fullName>
    </submittedName>
</protein>
<dbReference type="EMBL" id="QXHD01000004">
    <property type="protein sequence ID" value="NEZ58137.1"/>
    <property type="molecule type" value="Genomic_DNA"/>
</dbReference>
<name>A0A6M0RPG8_9CYAN</name>
<dbReference type="InterPro" id="IPR029058">
    <property type="entry name" value="AB_hydrolase_fold"/>
</dbReference>
<keyword evidence="1" id="KW-0121">Carboxypeptidase</keyword>
<keyword evidence="8" id="KW-1185">Reference proteome</keyword>
<keyword evidence="2" id="KW-0645">Protease</keyword>
<accession>A0A6M0RPG8</accession>
<evidence type="ECO:0000313" key="8">
    <source>
        <dbReference type="Proteomes" id="UP000481033"/>
    </source>
</evidence>
<organism evidence="7 8">
    <name type="scientific">Adonisia turfae CCMR0081</name>
    <dbReference type="NCBI Taxonomy" id="2292702"/>
    <lineage>
        <taxon>Bacteria</taxon>
        <taxon>Bacillati</taxon>
        <taxon>Cyanobacteriota</taxon>
        <taxon>Adonisia</taxon>
        <taxon>Adonisia turfae</taxon>
    </lineage>
</organism>